<name>A0A917M8V4_9BACI</name>
<evidence type="ECO:0000313" key="2">
    <source>
        <dbReference type="Proteomes" id="UP000622860"/>
    </source>
</evidence>
<dbReference type="Proteomes" id="UP000622860">
    <property type="component" value="Unassembled WGS sequence"/>
</dbReference>
<dbReference type="EMBL" id="BMFR01000019">
    <property type="protein sequence ID" value="GGG85081.1"/>
    <property type="molecule type" value="Genomic_DNA"/>
</dbReference>
<protein>
    <submittedName>
        <fullName evidence="1">Uncharacterized protein</fullName>
    </submittedName>
</protein>
<keyword evidence="2" id="KW-1185">Reference proteome</keyword>
<organism evidence="1 2">
    <name type="scientific">Virgibacillus oceani</name>
    <dbReference type="NCBI Taxonomy" id="1479511"/>
    <lineage>
        <taxon>Bacteria</taxon>
        <taxon>Bacillati</taxon>
        <taxon>Bacillota</taxon>
        <taxon>Bacilli</taxon>
        <taxon>Bacillales</taxon>
        <taxon>Bacillaceae</taxon>
        <taxon>Virgibacillus</taxon>
    </lineage>
</organism>
<sequence>MKRCLIGTMKTCLEEIEIERFAAVVLKNRIAVLIGTEIGIETDVINEVKSAATAVIEIGIGTETITGDETRTGVECGKSKI</sequence>
<dbReference type="AlphaFoldDB" id="A0A917M8V4"/>
<reference evidence="1" key="2">
    <citation type="submission" date="2020-09" db="EMBL/GenBank/DDBJ databases">
        <authorList>
            <person name="Sun Q."/>
            <person name="Zhou Y."/>
        </authorList>
    </citation>
    <scope>NUCLEOTIDE SEQUENCE</scope>
    <source>
        <strain evidence="1">CGMCC 1.12754</strain>
    </source>
</reference>
<accession>A0A917M8V4</accession>
<evidence type="ECO:0000313" key="1">
    <source>
        <dbReference type="EMBL" id="GGG85081.1"/>
    </source>
</evidence>
<proteinExistence type="predicted"/>
<reference evidence="1" key="1">
    <citation type="journal article" date="2014" name="Int. J. Syst. Evol. Microbiol.">
        <title>Complete genome sequence of Corynebacterium casei LMG S-19264T (=DSM 44701T), isolated from a smear-ripened cheese.</title>
        <authorList>
            <consortium name="US DOE Joint Genome Institute (JGI-PGF)"/>
            <person name="Walter F."/>
            <person name="Albersmeier A."/>
            <person name="Kalinowski J."/>
            <person name="Ruckert C."/>
        </authorList>
    </citation>
    <scope>NUCLEOTIDE SEQUENCE</scope>
    <source>
        <strain evidence="1">CGMCC 1.12754</strain>
    </source>
</reference>
<gene>
    <name evidence="1" type="ORF">GCM10011398_33540</name>
</gene>
<comment type="caution">
    <text evidence="1">The sequence shown here is derived from an EMBL/GenBank/DDBJ whole genome shotgun (WGS) entry which is preliminary data.</text>
</comment>